<dbReference type="PANTHER" id="PTHR30294">
    <property type="entry name" value="MEMBRANE COMPONENT OF ABC TRANSPORTER YHHJ-RELATED"/>
    <property type="match status" value="1"/>
</dbReference>
<dbReference type="InterPro" id="IPR051449">
    <property type="entry name" value="ABC-2_transporter_component"/>
</dbReference>
<keyword evidence="3 6" id="KW-0812">Transmembrane</keyword>
<evidence type="ECO:0000313" key="10">
    <source>
        <dbReference type="Proteomes" id="UP000261223"/>
    </source>
</evidence>
<evidence type="ECO:0000256" key="6">
    <source>
        <dbReference type="SAM" id="Phobius"/>
    </source>
</evidence>
<dbReference type="RefSeq" id="WP_117741338.1">
    <property type="nucleotide sequence ID" value="NZ_QRUB01000006.1"/>
</dbReference>
<dbReference type="GO" id="GO:0140359">
    <property type="term" value="F:ABC-type transporter activity"/>
    <property type="evidence" value="ECO:0007669"/>
    <property type="project" value="InterPro"/>
</dbReference>
<feature type="transmembrane region" description="Helical" evidence="6">
    <location>
        <begin position="20"/>
        <end position="40"/>
    </location>
</feature>
<feature type="transmembrane region" description="Helical" evidence="6">
    <location>
        <begin position="727"/>
        <end position="746"/>
    </location>
</feature>
<sequence>MNLLYNVLFREYHRITSRRLYFGVCILLPLFCLFFMATIFGNGQMENIPIGIVDQDNTAASRTIARRIAATPTFRVTEHFTDEASARQALQRKEIYGYLSIPPQFEQKTVSGTGATLTYYYHYALLSVGSELMAAFETTLAPVALSPIVVQAEALGVGQEQIQTFLLPVEANTHPLYNPDMDYSIYLSQPFFFVLFQILILLVTVYAIGSEFKFGTTQEWMGAATPAGKDPANLRNADMLTAVAGKLLPYTVMFSVIGILANYVLFGLMNIPFQGSLWLMNIVTVLFIMATQALAVLIFSIFPKIAYIISVVSMVGSLGATLSGVTFPVTAMYAPVHAASYLFPVRHFTEAAQAMIYFDAGFAYFWQSVTVLLVFLLLAILILPLLKWWILRMKESEETLHIGDKALSGIAATDIQSGISSGTSPGTEASLSNVIRHEWKVIATNPAILLVLAGGIFLYGLLYNYMYAPNLVRKAPVAVVDLSHSALSREYVRWLDAAPQTSVYAQTPNILEARKWMKKGEVTGILYIPSDFETRVARGETSVFTLYAATDAFLNFKGLQEASSRVMLAVNDAHRRAGTVFLPPQGLLAVASSAPVNVSGTALYNYTEGYGSYLIPAVMIVIIFQTMLMVIAMLTGEEAEQRREGIHSMRARSLKDMLCIVSGRTFVYVMLYVVFSMFLLGLLPHIFSIPNIGSGWDIVTMMIPFLLATSFFALAVSRWFTDSEAPLLIIAFFSVGYIFLSGVSYPLELMPWYWQAAHYVFPVAPAVLAFVKLNSMGGSLADIWPQMLTLWIQVIIYGAWAVYTTRRVYKRSNIKTGDIEA</sequence>
<comment type="caution">
    <text evidence="8">The sequence shown here is derived from an EMBL/GenBank/DDBJ whole genome shotgun (WGS) entry which is preliminary data.</text>
</comment>
<feature type="transmembrane region" description="Helical" evidence="6">
    <location>
        <begin position="657"/>
        <end position="683"/>
    </location>
</feature>
<comment type="subcellular location">
    <subcellularLocation>
        <location evidence="1">Cell membrane</location>
        <topology evidence="1">Multi-pass membrane protein</topology>
    </subcellularLocation>
</comment>
<feature type="transmembrane region" description="Helical" evidence="6">
    <location>
        <begin position="305"/>
        <end position="327"/>
    </location>
</feature>
<evidence type="ECO:0000256" key="4">
    <source>
        <dbReference type="ARBA" id="ARBA00022989"/>
    </source>
</evidence>
<feature type="transmembrane region" description="Helical" evidence="6">
    <location>
        <begin position="613"/>
        <end position="636"/>
    </location>
</feature>
<accession>A0A3E4URB7</accession>
<evidence type="ECO:0000256" key="3">
    <source>
        <dbReference type="ARBA" id="ARBA00022692"/>
    </source>
</evidence>
<feature type="domain" description="ABC-2 type transporter transmembrane" evidence="7">
    <location>
        <begin position="25"/>
        <end position="382"/>
    </location>
</feature>
<dbReference type="PANTHER" id="PTHR30294:SF46">
    <property type="entry name" value="ABC TRANSPORTER PERMEASE"/>
    <property type="match status" value="1"/>
</dbReference>
<keyword evidence="4 6" id="KW-1133">Transmembrane helix</keyword>
<feature type="domain" description="ABC-2 type transporter transmembrane" evidence="7">
    <location>
        <begin position="449"/>
        <end position="802"/>
    </location>
</feature>
<feature type="transmembrane region" description="Helical" evidence="6">
    <location>
        <begin position="364"/>
        <end position="386"/>
    </location>
</feature>
<dbReference type="GO" id="GO:0005886">
    <property type="term" value="C:plasma membrane"/>
    <property type="evidence" value="ECO:0007669"/>
    <property type="project" value="UniProtKB-SubCell"/>
</dbReference>
<reference evidence="10 11" key="1">
    <citation type="submission" date="2018-08" db="EMBL/GenBank/DDBJ databases">
        <title>A genome reference for cultivated species of the human gut microbiota.</title>
        <authorList>
            <person name="Zou Y."/>
            <person name="Xue W."/>
            <person name="Luo G."/>
        </authorList>
    </citation>
    <scope>NUCLEOTIDE SEQUENCE [LARGE SCALE GENOMIC DNA]</scope>
    <source>
        <strain evidence="9 11">AF25-6</strain>
        <strain evidence="8 10">TF03-6</strain>
    </source>
</reference>
<evidence type="ECO:0000256" key="2">
    <source>
        <dbReference type="ARBA" id="ARBA00022475"/>
    </source>
</evidence>
<dbReference type="EMBL" id="QRUB01000006">
    <property type="protein sequence ID" value="RGR28129.1"/>
    <property type="molecule type" value="Genomic_DNA"/>
</dbReference>
<protein>
    <submittedName>
        <fullName evidence="8">ABC transporter permease</fullName>
    </submittedName>
</protein>
<dbReference type="Pfam" id="PF12698">
    <property type="entry name" value="ABC2_membrane_3"/>
    <property type="match status" value="2"/>
</dbReference>
<evidence type="ECO:0000256" key="1">
    <source>
        <dbReference type="ARBA" id="ARBA00004651"/>
    </source>
</evidence>
<dbReference type="Proteomes" id="UP000284161">
    <property type="component" value="Unassembled WGS sequence"/>
</dbReference>
<dbReference type="Gene3D" id="3.40.1710.10">
    <property type="entry name" value="abc type-2 transporter like domain"/>
    <property type="match status" value="2"/>
</dbReference>
<feature type="transmembrane region" description="Helical" evidence="6">
    <location>
        <begin position="695"/>
        <end position="715"/>
    </location>
</feature>
<dbReference type="EMBL" id="QSSV01000005">
    <property type="protein sequence ID" value="RGM14665.1"/>
    <property type="molecule type" value="Genomic_DNA"/>
</dbReference>
<evidence type="ECO:0000313" key="11">
    <source>
        <dbReference type="Proteomes" id="UP000284161"/>
    </source>
</evidence>
<feature type="transmembrane region" description="Helical" evidence="6">
    <location>
        <begin position="447"/>
        <end position="466"/>
    </location>
</feature>
<gene>
    <name evidence="9" type="ORF">DWY58_08970</name>
    <name evidence="8" type="ORF">DXC34_05050</name>
</gene>
<feature type="transmembrane region" description="Helical" evidence="6">
    <location>
        <begin position="247"/>
        <end position="266"/>
    </location>
</feature>
<feature type="transmembrane region" description="Helical" evidence="6">
    <location>
        <begin position="783"/>
        <end position="803"/>
    </location>
</feature>
<feature type="transmembrane region" description="Helical" evidence="6">
    <location>
        <begin position="191"/>
        <end position="209"/>
    </location>
</feature>
<evidence type="ECO:0000259" key="7">
    <source>
        <dbReference type="Pfam" id="PF12698"/>
    </source>
</evidence>
<evidence type="ECO:0000313" key="9">
    <source>
        <dbReference type="EMBL" id="RGR28129.1"/>
    </source>
</evidence>
<evidence type="ECO:0000256" key="5">
    <source>
        <dbReference type="ARBA" id="ARBA00023136"/>
    </source>
</evidence>
<organism evidence="8 10">
    <name type="scientific">Bacteroides stercoris</name>
    <dbReference type="NCBI Taxonomy" id="46506"/>
    <lineage>
        <taxon>Bacteria</taxon>
        <taxon>Pseudomonadati</taxon>
        <taxon>Bacteroidota</taxon>
        <taxon>Bacteroidia</taxon>
        <taxon>Bacteroidales</taxon>
        <taxon>Bacteroidaceae</taxon>
        <taxon>Bacteroides</taxon>
    </lineage>
</organism>
<name>A0A3E4URB7_BACSE</name>
<evidence type="ECO:0000313" key="8">
    <source>
        <dbReference type="EMBL" id="RGM14665.1"/>
    </source>
</evidence>
<keyword evidence="2" id="KW-1003">Cell membrane</keyword>
<proteinExistence type="predicted"/>
<dbReference type="AlphaFoldDB" id="A0A3E4URB7"/>
<dbReference type="Proteomes" id="UP000261223">
    <property type="component" value="Unassembled WGS sequence"/>
</dbReference>
<feature type="transmembrane region" description="Helical" evidence="6">
    <location>
        <begin position="278"/>
        <end position="299"/>
    </location>
</feature>
<keyword evidence="5 6" id="KW-0472">Membrane</keyword>
<dbReference type="InterPro" id="IPR013525">
    <property type="entry name" value="ABC2_TM"/>
</dbReference>